<sequence>MGMVRRWFVTLAASVALAALGWSLTFPGGVLAGAPGDASAAGSPVAGRETIDALRQQLQRAREQFHRGGPQAAPALDDLRALADRLHEAALSASSRGDAEGEGEALSDEAIALLELVNVTEGQGPNAEAYALLERAERAALRAVEIAPRQSEAHRLLGEVSMRLLAYRGSAALSLVSRTQRELEMAIRLDAGNPAAFLAMAQFEWGAPAGLGGGPARGLQLVEQALKVARTDLDRYLAYVWQGNLLQKMGRSQAAREAYARALAIYPDGGMARQFRQAAEKGNAG</sequence>
<evidence type="ECO:0000256" key="1">
    <source>
        <dbReference type="PROSITE-ProRule" id="PRU00339"/>
    </source>
</evidence>
<name>A0ABZ1BWQ4_9FIRM</name>
<dbReference type="SUPFAM" id="SSF48452">
    <property type="entry name" value="TPR-like"/>
    <property type="match status" value="1"/>
</dbReference>
<evidence type="ECO:0000313" key="2">
    <source>
        <dbReference type="EMBL" id="WRP17230.1"/>
    </source>
</evidence>
<dbReference type="EMBL" id="CP141615">
    <property type="protein sequence ID" value="WRP17230.1"/>
    <property type="molecule type" value="Genomic_DNA"/>
</dbReference>
<accession>A0ABZ1BWQ4</accession>
<evidence type="ECO:0008006" key="4">
    <source>
        <dbReference type="Google" id="ProtNLM"/>
    </source>
</evidence>
<dbReference type="InterPro" id="IPR019734">
    <property type="entry name" value="TPR_rpt"/>
</dbReference>
<dbReference type="InterPro" id="IPR006311">
    <property type="entry name" value="TAT_signal"/>
</dbReference>
<evidence type="ECO:0000313" key="3">
    <source>
        <dbReference type="Proteomes" id="UP001332192"/>
    </source>
</evidence>
<gene>
    <name evidence="2" type="ORF">U7230_14285</name>
</gene>
<dbReference type="Gene3D" id="1.25.40.10">
    <property type="entry name" value="Tetratricopeptide repeat domain"/>
    <property type="match status" value="1"/>
</dbReference>
<organism evidence="2 3">
    <name type="scientific">Carboxydichorda subterranea</name>
    <dbReference type="NCBI Taxonomy" id="3109565"/>
    <lineage>
        <taxon>Bacteria</taxon>
        <taxon>Bacillati</taxon>
        <taxon>Bacillota</taxon>
        <taxon>Limnochordia</taxon>
        <taxon>Limnochordales</taxon>
        <taxon>Geochordaceae</taxon>
        <taxon>Carboxydichorda</taxon>
    </lineage>
</organism>
<dbReference type="PROSITE" id="PS50005">
    <property type="entry name" value="TPR"/>
    <property type="match status" value="1"/>
</dbReference>
<dbReference type="PROSITE" id="PS51318">
    <property type="entry name" value="TAT"/>
    <property type="match status" value="1"/>
</dbReference>
<dbReference type="Proteomes" id="UP001332192">
    <property type="component" value="Chromosome"/>
</dbReference>
<feature type="repeat" description="TPR" evidence="1">
    <location>
        <begin position="236"/>
        <end position="269"/>
    </location>
</feature>
<dbReference type="RefSeq" id="WP_324716502.1">
    <property type="nucleotide sequence ID" value="NZ_CP141615.1"/>
</dbReference>
<proteinExistence type="predicted"/>
<dbReference type="InterPro" id="IPR011990">
    <property type="entry name" value="TPR-like_helical_dom_sf"/>
</dbReference>
<keyword evidence="1" id="KW-0802">TPR repeat</keyword>
<reference evidence="2 3" key="1">
    <citation type="journal article" date="2024" name="Front. Microbiol.">
        <title>Novel thermophilic genera Geochorda gen. nov. and Carboxydochorda gen. nov. from the deep terrestrial subsurface reveal the ecophysiological diversity in the class Limnochordia.</title>
        <authorList>
            <person name="Karnachuk O.V."/>
            <person name="Lukina A.P."/>
            <person name="Avakyan M.R."/>
            <person name="Kadnikov V.V."/>
            <person name="Begmatov S."/>
            <person name="Beletsky A.V."/>
            <person name="Vlasova K.G."/>
            <person name="Novikov A.A."/>
            <person name="Shcherbakova V.A."/>
            <person name="Mardanov A.V."/>
            <person name="Ravin N.V."/>
        </authorList>
    </citation>
    <scope>NUCLEOTIDE SEQUENCE [LARGE SCALE GENOMIC DNA]</scope>
    <source>
        <strain evidence="2 3">L945</strain>
    </source>
</reference>
<keyword evidence="3" id="KW-1185">Reference proteome</keyword>
<protein>
    <recommendedName>
        <fullName evidence="4">Tetratricopeptide repeat protein</fullName>
    </recommendedName>
</protein>